<evidence type="ECO:0000313" key="2">
    <source>
        <dbReference type="Proteomes" id="UP001173802"/>
    </source>
</evidence>
<keyword evidence="2" id="KW-1185">Reference proteome</keyword>
<reference evidence="1 2" key="1">
    <citation type="journal article" date="2023" name="Microorganisms">
        <title>Isolation and Genomic Characteristics of Cat-Borne Campylobacter felis sp. nov. and Sheep-Borne Campylobacter ovis sp. nov.</title>
        <authorList>
            <person name="Wang H."/>
            <person name="Li Y."/>
            <person name="Gu Y."/>
            <person name="Zhou G."/>
            <person name="Chen X."/>
            <person name="Zhang X."/>
            <person name="Shao Z."/>
            <person name="Zhang J."/>
            <person name="Zhang M."/>
        </authorList>
    </citation>
    <scope>NUCLEOTIDE SEQUENCE [LARGE SCALE GENOMIC DNA]</scope>
    <source>
        <strain evidence="1 2">XJK30-2</strain>
    </source>
</reference>
<evidence type="ECO:0000313" key="1">
    <source>
        <dbReference type="EMBL" id="MDL0081571.1"/>
    </source>
</evidence>
<protein>
    <submittedName>
        <fullName evidence="1">Uncharacterized protein</fullName>
    </submittedName>
</protein>
<dbReference type="EMBL" id="JANURN010000002">
    <property type="protein sequence ID" value="MDL0081571.1"/>
    <property type="molecule type" value="Genomic_DNA"/>
</dbReference>
<sequence length="76" mass="8582">MDCHAAAATAAAARNDSKTTTPHANETRDDKVSDFLRHRELCASKAWRSITQKRILGAEARLKARIHFLYRLCFVP</sequence>
<accession>A0ACC6FSA9</accession>
<proteinExistence type="predicted"/>
<comment type="caution">
    <text evidence="1">The sequence shown here is derived from an EMBL/GenBank/DDBJ whole genome shotgun (WGS) entry which is preliminary data.</text>
</comment>
<dbReference type="Proteomes" id="UP001173802">
    <property type="component" value="Unassembled WGS sequence"/>
</dbReference>
<gene>
    <name evidence="1" type="ORF">NYG90_02570</name>
</gene>
<organism evidence="1 2">
    <name type="scientific">Helicobacter zhangjianzhongii</name>
    <dbReference type="NCBI Taxonomy" id="2974574"/>
    <lineage>
        <taxon>Bacteria</taxon>
        <taxon>Pseudomonadati</taxon>
        <taxon>Campylobacterota</taxon>
        <taxon>Epsilonproteobacteria</taxon>
        <taxon>Campylobacterales</taxon>
        <taxon>Helicobacteraceae</taxon>
        <taxon>Helicobacter</taxon>
    </lineage>
</organism>
<name>A0ACC6FSA9_9HELI</name>